<sequence length="83" mass="9027">MMYGEGTLLVHTLRDYYFSDTEHAPALARISAMGIAPSLKLGVVYETSSTDSEEAVKILSETSLNVKSLWANTHLPDQAAVNV</sequence>
<accession>A0ABQ5F9D2</accession>
<protein>
    <submittedName>
        <fullName evidence="1">Uncharacterized protein</fullName>
    </submittedName>
</protein>
<gene>
    <name evidence="1" type="ORF">Tco_1003546</name>
</gene>
<name>A0ABQ5F9D2_9ASTR</name>
<reference evidence="1" key="2">
    <citation type="submission" date="2022-01" db="EMBL/GenBank/DDBJ databases">
        <authorList>
            <person name="Yamashiro T."/>
            <person name="Shiraishi A."/>
            <person name="Satake H."/>
            <person name="Nakayama K."/>
        </authorList>
    </citation>
    <scope>NUCLEOTIDE SEQUENCE</scope>
</reference>
<dbReference type="EMBL" id="BQNB010017160">
    <property type="protein sequence ID" value="GJT60013.1"/>
    <property type="molecule type" value="Genomic_DNA"/>
</dbReference>
<reference evidence="1" key="1">
    <citation type="journal article" date="2022" name="Int. J. Mol. Sci.">
        <title>Draft Genome of Tanacetum Coccineum: Genomic Comparison of Closely Related Tanacetum-Family Plants.</title>
        <authorList>
            <person name="Yamashiro T."/>
            <person name="Shiraishi A."/>
            <person name="Nakayama K."/>
            <person name="Satake H."/>
        </authorList>
    </citation>
    <scope>NUCLEOTIDE SEQUENCE</scope>
</reference>
<proteinExistence type="predicted"/>
<organism evidence="1 2">
    <name type="scientific">Tanacetum coccineum</name>
    <dbReference type="NCBI Taxonomy" id="301880"/>
    <lineage>
        <taxon>Eukaryota</taxon>
        <taxon>Viridiplantae</taxon>
        <taxon>Streptophyta</taxon>
        <taxon>Embryophyta</taxon>
        <taxon>Tracheophyta</taxon>
        <taxon>Spermatophyta</taxon>
        <taxon>Magnoliopsida</taxon>
        <taxon>eudicotyledons</taxon>
        <taxon>Gunneridae</taxon>
        <taxon>Pentapetalae</taxon>
        <taxon>asterids</taxon>
        <taxon>campanulids</taxon>
        <taxon>Asterales</taxon>
        <taxon>Asteraceae</taxon>
        <taxon>Asteroideae</taxon>
        <taxon>Anthemideae</taxon>
        <taxon>Anthemidinae</taxon>
        <taxon>Tanacetum</taxon>
    </lineage>
</organism>
<evidence type="ECO:0000313" key="1">
    <source>
        <dbReference type="EMBL" id="GJT60013.1"/>
    </source>
</evidence>
<evidence type="ECO:0000313" key="2">
    <source>
        <dbReference type="Proteomes" id="UP001151760"/>
    </source>
</evidence>
<dbReference type="Proteomes" id="UP001151760">
    <property type="component" value="Unassembled WGS sequence"/>
</dbReference>
<comment type="caution">
    <text evidence="1">The sequence shown here is derived from an EMBL/GenBank/DDBJ whole genome shotgun (WGS) entry which is preliminary data.</text>
</comment>
<keyword evidence="2" id="KW-1185">Reference proteome</keyword>